<evidence type="ECO:0008006" key="3">
    <source>
        <dbReference type="Google" id="ProtNLM"/>
    </source>
</evidence>
<dbReference type="OMA" id="XLLASAG"/>
<keyword evidence="1" id="KW-0812">Transmembrane</keyword>
<keyword evidence="1" id="KW-1133">Transmembrane helix</keyword>
<keyword evidence="1" id="KW-0472">Membrane</keyword>
<evidence type="ECO:0000313" key="2">
    <source>
        <dbReference type="Ensembl" id="ENSBMSP00010007529.1"/>
    </source>
</evidence>
<protein>
    <recommendedName>
        <fullName evidence="3">Transmembrane protein 241</fullName>
    </recommendedName>
</protein>
<name>A0A8C0HVV2_BALMU</name>
<feature type="transmembrane region" description="Helical" evidence="1">
    <location>
        <begin position="58"/>
        <end position="79"/>
    </location>
</feature>
<organism evidence="2">
    <name type="scientific">Balaenoptera musculus</name>
    <name type="common">Blue whale</name>
    <dbReference type="NCBI Taxonomy" id="9771"/>
    <lineage>
        <taxon>Eukaryota</taxon>
        <taxon>Metazoa</taxon>
        <taxon>Chordata</taxon>
        <taxon>Craniata</taxon>
        <taxon>Vertebrata</taxon>
        <taxon>Euteleostomi</taxon>
        <taxon>Mammalia</taxon>
        <taxon>Eutheria</taxon>
        <taxon>Laurasiatheria</taxon>
        <taxon>Artiodactyla</taxon>
        <taxon>Whippomorpha</taxon>
        <taxon>Cetacea</taxon>
        <taxon>Mysticeti</taxon>
        <taxon>Balaenopteridae</taxon>
        <taxon>Balaenoptera</taxon>
    </lineage>
</organism>
<sequence>MCMRRCLVGLPFCTCYLASYLTNKYVLSVLKFTYPTLFQGWQTLIGGLLLHVSSRSDVLTWLPASVLFVGIICAGSRALSRLAIPVFLILHNVAEVIICGHQKCFQKEKTSPAKICSALFLLASSHAATKKSTCCNEEVRMPQLKIPCASTNIPPAASKTQCGQNK</sequence>
<reference evidence="2" key="1">
    <citation type="submission" date="2023-09" db="UniProtKB">
        <authorList>
            <consortium name="Ensembl"/>
        </authorList>
    </citation>
    <scope>IDENTIFICATION</scope>
</reference>
<dbReference type="AlphaFoldDB" id="A0A8C0HVV2"/>
<proteinExistence type="predicted"/>
<evidence type="ECO:0000256" key="1">
    <source>
        <dbReference type="SAM" id="Phobius"/>
    </source>
</evidence>
<dbReference type="GeneTree" id="ENSGT00510000048348"/>
<dbReference type="Ensembl" id="ENSBMST00010008407.1">
    <property type="protein sequence ID" value="ENSBMSP00010007529.1"/>
    <property type="gene ID" value="ENSBMSG00010005583.1"/>
</dbReference>
<accession>A0A8C0HVV2</accession>